<comment type="caution">
    <text evidence="2">The sequence shown here is derived from an EMBL/GenBank/DDBJ whole genome shotgun (WGS) entry which is preliminary data.</text>
</comment>
<dbReference type="InterPro" id="IPR023577">
    <property type="entry name" value="CYTH_domain"/>
</dbReference>
<dbReference type="SUPFAM" id="SSF55154">
    <property type="entry name" value="CYTH-like phosphatases"/>
    <property type="match status" value="1"/>
</dbReference>
<dbReference type="Gene3D" id="2.40.320.10">
    <property type="entry name" value="Hypothetical Protein Pfu-838710-001"/>
    <property type="match status" value="1"/>
</dbReference>
<dbReference type="RefSeq" id="WP_066265547.1">
    <property type="nucleotide sequence ID" value="NZ_JARMAB010000006.1"/>
</dbReference>
<sequence>MSSEIEIEFKNMVTREEFTQLLKNFSINSEDFSSQINHYFDTPDFQLKNHHAALRIREKNSQYTLTLKQPANEGLLETNEKLDTKTAADLLESGVLPAGEVKTAIEQMGISLKDLACFGSLSTKRAEIIYQNGLLVFDHSSYFQKEDYEIEYEVTNFAEGKKIFDLLMQNANIPIRKTDNKVVRFYKEKLLSQNN</sequence>
<dbReference type="EMBL" id="JARMAB010000006">
    <property type="protein sequence ID" value="MED1202529.1"/>
    <property type="molecule type" value="Genomic_DNA"/>
</dbReference>
<organism evidence="2 3">
    <name type="scientific">Heyndrickxia acidicola</name>
    <dbReference type="NCBI Taxonomy" id="209389"/>
    <lineage>
        <taxon>Bacteria</taxon>
        <taxon>Bacillati</taxon>
        <taxon>Bacillota</taxon>
        <taxon>Bacilli</taxon>
        <taxon>Bacillales</taxon>
        <taxon>Bacillaceae</taxon>
        <taxon>Heyndrickxia</taxon>
    </lineage>
</organism>
<dbReference type="Pfam" id="PF01928">
    <property type="entry name" value="CYTH"/>
    <property type="match status" value="1"/>
</dbReference>
<dbReference type="PIRSF" id="PIRSF012526">
    <property type="entry name" value="CYTH_UCP012526"/>
    <property type="match status" value="1"/>
</dbReference>
<keyword evidence="3" id="KW-1185">Reference proteome</keyword>
<protein>
    <submittedName>
        <fullName evidence="2">CYTH domain-containing protein</fullName>
    </submittedName>
</protein>
<dbReference type="CDD" id="cd07762">
    <property type="entry name" value="CYTH-like_Pase_1"/>
    <property type="match status" value="1"/>
</dbReference>
<accession>A0ABU6MDZ7</accession>
<name>A0ABU6MDZ7_9BACI</name>
<dbReference type="PANTHER" id="PTHR34948">
    <property type="entry name" value="OS08G0299200 PROTEIN"/>
    <property type="match status" value="1"/>
</dbReference>
<dbReference type="Proteomes" id="UP001341444">
    <property type="component" value="Unassembled WGS sequence"/>
</dbReference>
<proteinExistence type="predicted"/>
<dbReference type="PANTHER" id="PTHR34948:SF2">
    <property type="entry name" value="TRIPHOSPHATE TUNNEL METALLOENZYME 3"/>
    <property type="match status" value="1"/>
</dbReference>
<evidence type="ECO:0000259" key="1">
    <source>
        <dbReference type="PROSITE" id="PS51707"/>
    </source>
</evidence>
<evidence type="ECO:0000313" key="3">
    <source>
        <dbReference type="Proteomes" id="UP001341444"/>
    </source>
</evidence>
<evidence type="ECO:0000313" key="2">
    <source>
        <dbReference type="EMBL" id="MED1202529.1"/>
    </source>
</evidence>
<dbReference type="SMART" id="SM01118">
    <property type="entry name" value="CYTH"/>
    <property type="match status" value="1"/>
</dbReference>
<reference evidence="2 3" key="1">
    <citation type="submission" date="2023-03" db="EMBL/GenBank/DDBJ databases">
        <title>Bacillus Genome Sequencing.</title>
        <authorList>
            <person name="Dunlap C."/>
        </authorList>
    </citation>
    <scope>NUCLEOTIDE SEQUENCE [LARGE SCALE GENOMIC DNA]</scope>
    <source>
        <strain evidence="2 3">B-23453</strain>
    </source>
</reference>
<gene>
    <name evidence="2" type="ORF">P4T90_05405</name>
</gene>
<dbReference type="InterPro" id="IPR033469">
    <property type="entry name" value="CYTH-like_dom_sf"/>
</dbReference>
<dbReference type="InterPro" id="IPR009195">
    <property type="entry name" value="Uncharacterised_YjbK"/>
</dbReference>
<dbReference type="PROSITE" id="PS51707">
    <property type="entry name" value="CYTH"/>
    <property type="match status" value="1"/>
</dbReference>
<feature type="domain" description="CYTH" evidence="1">
    <location>
        <begin position="4"/>
        <end position="192"/>
    </location>
</feature>